<feature type="compositionally biased region" description="Polar residues" evidence="1">
    <location>
        <begin position="50"/>
        <end position="64"/>
    </location>
</feature>
<keyword evidence="3" id="KW-1185">Reference proteome</keyword>
<dbReference type="AlphaFoldDB" id="A0A9Q0EGF8"/>
<sequence length="110" mass="12346">MWTLAAGVDCTTEYSQNTGATAHQHRQNQRPGRGDGSALRRRQSGVWLGNNRNHSLNLSEPNGLQANLSLQENTERPGEHGRAGMKCHSPALWSWFYDHPQQNMIVSTEH</sequence>
<feature type="region of interest" description="Disordered" evidence="1">
    <location>
        <begin position="13"/>
        <end position="64"/>
    </location>
</feature>
<name>A0A9Q0EGF8_9TELE</name>
<comment type="caution">
    <text evidence="2">The sequence shown here is derived from an EMBL/GenBank/DDBJ whole genome shotgun (WGS) entry which is preliminary data.</text>
</comment>
<evidence type="ECO:0000313" key="3">
    <source>
        <dbReference type="Proteomes" id="UP001148018"/>
    </source>
</evidence>
<proteinExistence type="predicted"/>
<evidence type="ECO:0000313" key="2">
    <source>
        <dbReference type="EMBL" id="KAJ3605281.1"/>
    </source>
</evidence>
<organism evidence="2 3">
    <name type="scientific">Muraenolepis orangiensis</name>
    <name type="common">Patagonian moray cod</name>
    <dbReference type="NCBI Taxonomy" id="630683"/>
    <lineage>
        <taxon>Eukaryota</taxon>
        <taxon>Metazoa</taxon>
        <taxon>Chordata</taxon>
        <taxon>Craniata</taxon>
        <taxon>Vertebrata</taxon>
        <taxon>Euteleostomi</taxon>
        <taxon>Actinopterygii</taxon>
        <taxon>Neopterygii</taxon>
        <taxon>Teleostei</taxon>
        <taxon>Neoteleostei</taxon>
        <taxon>Acanthomorphata</taxon>
        <taxon>Zeiogadaria</taxon>
        <taxon>Gadariae</taxon>
        <taxon>Gadiformes</taxon>
        <taxon>Muraenolepidoidei</taxon>
        <taxon>Muraenolepididae</taxon>
        <taxon>Muraenolepis</taxon>
    </lineage>
</organism>
<gene>
    <name evidence="2" type="ORF">NHX12_027331</name>
</gene>
<protein>
    <submittedName>
        <fullName evidence="2">Uncharacterized protein</fullName>
    </submittedName>
</protein>
<dbReference type="EMBL" id="JANIIK010000043">
    <property type="protein sequence ID" value="KAJ3605281.1"/>
    <property type="molecule type" value="Genomic_DNA"/>
</dbReference>
<evidence type="ECO:0000256" key="1">
    <source>
        <dbReference type="SAM" id="MobiDB-lite"/>
    </source>
</evidence>
<reference evidence="2" key="1">
    <citation type="submission" date="2022-07" db="EMBL/GenBank/DDBJ databases">
        <title>Chromosome-level genome of Muraenolepis orangiensis.</title>
        <authorList>
            <person name="Kim J."/>
        </authorList>
    </citation>
    <scope>NUCLEOTIDE SEQUENCE</scope>
    <source>
        <strain evidence="2">KU_S4_2022</strain>
        <tissue evidence="2">Muscle</tissue>
    </source>
</reference>
<dbReference type="Proteomes" id="UP001148018">
    <property type="component" value="Unassembled WGS sequence"/>
</dbReference>
<accession>A0A9Q0EGF8</accession>